<dbReference type="Pfam" id="PF02824">
    <property type="entry name" value="TGS"/>
    <property type="match status" value="1"/>
</dbReference>
<protein>
    <recommendedName>
        <fullName evidence="1">GTP pyrophosphokinase</fullName>
    </recommendedName>
    <alternativeName>
        <fullName evidence="3">(p)ppGpp synthase</fullName>
    </alternativeName>
    <alternativeName>
        <fullName evidence="2">ATP:GTP 3'-pyrophosphotransferase</fullName>
    </alternativeName>
    <alternativeName>
        <fullName evidence="4">ppGpp synthase I</fullName>
    </alternativeName>
</protein>
<dbReference type="GO" id="GO:0015949">
    <property type="term" value="P:nucleobase-containing small molecule interconversion"/>
    <property type="evidence" value="ECO:0007669"/>
    <property type="project" value="UniProtKB-ARBA"/>
</dbReference>
<dbReference type="Gene3D" id="3.30.460.10">
    <property type="entry name" value="Beta Polymerase, domain 2"/>
    <property type="match status" value="1"/>
</dbReference>
<evidence type="ECO:0000256" key="2">
    <source>
        <dbReference type="ARBA" id="ARBA00029754"/>
    </source>
</evidence>
<dbReference type="Proteomes" id="UP000242886">
    <property type="component" value="Chromosome SDENCHOL"/>
</dbReference>
<dbReference type="PROSITE" id="PS51671">
    <property type="entry name" value="ACT"/>
    <property type="match status" value="1"/>
</dbReference>
<evidence type="ECO:0000256" key="5">
    <source>
        <dbReference type="RuleBase" id="RU003847"/>
    </source>
</evidence>
<dbReference type="CDD" id="cd05399">
    <property type="entry name" value="NT_Rel-Spo_like"/>
    <property type="match status" value="1"/>
</dbReference>
<dbReference type="SUPFAM" id="SSF55021">
    <property type="entry name" value="ACT-like"/>
    <property type="match status" value="1"/>
</dbReference>
<feature type="domain" description="ACT" evidence="6">
    <location>
        <begin position="681"/>
        <end position="752"/>
    </location>
</feature>
<dbReference type="GO" id="GO:0005886">
    <property type="term" value="C:plasma membrane"/>
    <property type="evidence" value="ECO:0007669"/>
    <property type="project" value="TreeGrafter"/>
</dbReference>
<name>A0A7Z7HSB9_9PROT</name>
<dbReference type="PANTHER" id="PTHR21262:SF31">
    <property type="entry name" value="GTP PYROPHOSPHOKINASE"/>
    <property type="match status" value="1"/>
</dbReference>
<dbReference type="SMART" id="SM00954">
    <property type="entry name" value="RelA_SpoT"/>
    <property type="match status" value="1"/>
</dbReference>
<dbReference type="Pfam" id="PF13291">
    <property type="entry name" value="ACT_4"/>
    <property type="match status" value="1"/>
</dbReference>
<dbReference type="SUPFAM" id="SSF109604">
    <property type="entry name" value="HD-domain/PDEase-like"/>
    <property type="match status" value="1"/>
</dbReference>
<dbReference type="InterPro" id="IPR033655">
    <property type="entry name" value="TGS_RelA/SpoT"/>
</dbReference>
<sequence length="752" mass="83911">MAASAAVPAAGSAPVPAPATGTLDLELIDTLSAGLPAASRAEIERALHAASECYAGATLGTGELYLDHAVGMARACALLNLDRDVRLAALLFGVAGLAEAELQPVRDWQESIIAGFGAPVAHLIEGLKRLNTLRLLTRTQRGTSPEARAQAETLRKMLLAMVEDIRVVLLRLASRNQTLRFMTGHPGPIREQLAHESLEIYSPLANRLGVWQLKWEIEDLSFRFLEPEIYKRIARMLDERRAERELFIETTMARLKAEMTAAGIQAEIQGRPKHIYSIWNKMRSKRLEFDEVYDVRALRILVPEVKDCYAALSVVHQRWQPVPGEFDDYIAQPKGNDYRSLHTAVIAEDGRPFEVQIRTYEMHYHSELGVAAHWRYKESGHSEESTPADNTYNDKISWLRQLLSWRDEIADSSEWIEHFKQAEFDDTIYVMTPQGRVFDLARGATPLDFAYRLHTDLGHRCRGARVDGQLVALNTPLDNGQRVEIIAAKQGAPSRDWLNPAQGYLVTHRARQKVRQWFAAQEDEALLSQGRAVIARELQREGQNQANIDALAAKLGCKSAADLYRAAGRGEVGQRMLQQALRGDTEGVPDEPAIQVRRSRREQSSGVLVVGVDNLLTQLARCCRPVPPDSIAGFVTRGKGVSIHRKGCRTFEHLAARNPERVIETAWGQGSIDGQGLYGVDIVVDALDRQGLLRDISEVFSRERVNVTAVKTLSRNGMARMAFTLELHGTAELQRLLNLVREVPDVNDVRRG</sequence>
<dbReference type="InterPro" id="IPR045865">
    <property type="entry name" value="ACT-like_dom_sf"/>
</dbReference>
<feature type="domain" description="TGS" evidence="7">
    <location>
        <begin position="426"/>
        <end position="487"/>
    </location>
</feature>
<comment type="function">
    <text evidence="5">In eubacteria ppGpp (guanosine 3'-diphosphate 5'-diphosphate) is a mediator of the stringent response that coordinates a variety of cellular activities in response to changes in nutritional abundance.</text>
</comment>
<dbReference type="FunFam" id="3.10.20.30:FF:000002">
    <property type="entry name" value="GTP pyrophosphokinase (RelA/SpoT)"/>
    <property type="match status" value="1"/>
</dbReference>
<evidence type="ECO:0000256" key="4">
    <source>
        <dbReference type="ARBA" id="ARBA00033308"/>
    </source>
</evidence>
<accession>A0A7Z7HSB9</accession>
<dbReference type="GO" id="GO:0008728">
    <property type="term" value="F:GTP diphosphokinase activity"/>
    <property type="evidence" value="ECO:0007669"/>
    <property type="project" value="TreeGrafter"/>
</dbReference>
<dbReference type="InterPro" id="IPR002912">
    <property type="entry name" value="ACT_dom"/>
</dbReference>
<dbReference type="GO" id="GO:0042594">
    <property type="term" value="P:response to starvation"/>
    <property type="evidence" value="ECO:0007669"/>
    <property type="project" value="TreeGrafter"/>
</dbReference>
<proteinExistence type="inferred from homology"/>
<dbReference type="Pfam" id="PF13328">
    <property type="entry name" value="HD_4"/>
    <property type="match status" value="1"/>
</dbReference>
<dbReference type="Gene3D" id="3.10.20.30">
    <property type="match status" value="1"/>
</dbReference>
<reference evidence="8" key="1">
    <citation type="submission" date="2017-03" db="EMBL/GenBank/DDBJ databases">
        <authorList>
            <consortium name="AG Boll"/>
        </authorList>
    </citation>
    <scope>NUCLEOTIDE SEQUENCE [LARGE SCALE GENOMIC DNA]</scope>
    <source>
        <strain evidence="8">Chol</strain>
    </source>
</reference>
<keyword evidence="9" id="KW-1185">Reference proteome</keyword>
<dbReference type="GO" id="GO:0008893">
    <property type="term" value="F:guanosine-3',5'-bis(diphosphate) 3'-diphosphatase activity"/>
    <property type="evidence" value="ECO:0007669"/>
    <property type="project" value="TreeGrafter"/>
</dbReference>
<dbReference type="PROSITE" id="PS51880">
    <property type="entry name" value="TGS"/>
    <property type="match status" value="1"/>
</dbReference>
<dbReference type="InterPro" id="IPR012675">
    <property type="entry name" value="Beta-grasp_dom_sf"/>
</dbReference>
<dbReference type="CDD" id="cd01668">
    <property type="entry name" value="TGS_RSH"/>
    <property type="match status" value="1"/>
</dbReference>
<dbReference type="NCBIfam" id="TIGR00691">
    <property type="entry name" value="spoT_relA"/>
    <property type="match status" value="1"/>
</dbReference>
<dbReference type="GO" id="GO:0016301">
    <property type="term" value="F:kinase activity"/>
    <property type="evidence" value="ECO:0007669"/>
    <property type="project" value="UniProtKB-KW"/>
</dbReference>
<gene>
    <name evidence="8" type="primary">relA</name>
    <name evidence="8" type="ORF">SDENCHOL_20845</name>
</gene>
<evidence type="ECO:0000259" key="6">
    <source>
        <dbReference type="PROSITE" id="PS51671"/>
    </source>
</evidence>
<dbReference type="CDD" id="cd04876">
    <property type="entry name" value="ACT_RelA-SpoT"/>
    <property type="match status" value="1"/>
</dbReference>
<evidence type="ECO:0000313" key="8">
    <source>
        <dbReference type="EMBL" id="SMB29515.1"/>
    </source>
</evidence>
<dbReference type="OrthoDB" id="9805041at2"/>
<dbReference type="AlphaFoldDB" id="A0A7Z7HSB9"/>
<dbReference type="RefSeq" id="WP_083522822.1">
    <property type="nucleotide sequence ID" value="NZ_LFZK01000001.1"/>
</dbReference>
<dbReference type="Pfam" id="PF04607">
    <property type="entry name" value="RelA_SpoT"/>
    <property type="match status" value="1"/>
</dbReference>
<evidence type="ECO:0000313" key="9">
    <source>
        <dbReference type="Proteomes" id="UP000242886"/>
    </source>
</evidence>
<dbReference type="Gene3D" id="3.30.70.260">
    <property type="match status" value="1"/>
</dbReference>
<dbReference type="InterPro" id="IPR012676">
    <property type="entry name" value="TGS-like"/>
</dbReference>
<dbReference type="SUPFAM" id="SSF81271">
    <property type="entry name" value="TGS-like"/>
    <property type="match status" value="1"/>
</dbReference>
<dbReference type="InterPro" id="IPR004811">
    <property type="entry name" value="RelA/Spo_fam"/>
</dbReference>
<dbReference type="FunFam" id="3.30.460.10:FF:000001">
    <property type="entry name" value="GTP pyrophosphokinase RelA"/>
    <property type="match status" value="1"/>
</dbReference>
<organism evidence="8 9">
    <name type="scientific">Sterolibacterium denitrificans</name>
    <dbReference type="NCBI Taxonomy" id="157592"/>
    <lineage>
        <taxon>Bacteria</taxon>
        <taxon>Pseudomonadati</taxon>
        <taxon>Pseudomonadota</taxon>
        <taxon>Betaproteobacteria</taxon>
        <taxon>Nitrosomonadales</taxon>
        <taxon>Sterolibacteriaceae</taxon>
        <taxon>Sterolibacterium</taxon>
    </lineage>
</organism>
<dbReference type="PANTHER" id="PTHR21262">
    <property type="entry name" value="GUANOSINE-3',5'-BIS DIPHOSPHATE 3'-PYROPHOSPHOHYDROLASE"/>
    <property type="match status" value="1"/>
</dbReference>
<comment type="similarity">
    <text evidence="5">Belongs to the relA/spoT family.</text>
</comment>
<evidence type="ECO:0000259" key="7">
    <source>
        <dbReference type="PROSITE" id="PS51880"/>
    </source>
</evidence>
<evidence type="ECO:0000256" key="1">
    <source>
        <dbReference type="ARBA" id="ARBA00019852"/>
    </source>
</evidence>
<dbReference type="SUPFAM" id="SSF81301">
    <property type="entry name" value="Nucleotidyltransferase"/>
    <property type="match status" value="1"/>
</dbReference>
<dbReference type="InterPro" id="IPR043519">
    <property type="entry name" value="NT_sf"/>
</dbReference>
<evidence type="ECO:0000256" key="3">
    <source>
        <dbReference type="ARBA" id="ARBA00032407"/>
    </source>
</evidence>
<dbReference type="EMBL" id="LT837803">
    <property type="protein sequence ID" value="SMB29515.1"/>
    <property type="molecule type" value="Genomic_DNA"/>
</dbReference>
<dbReference type="InterPro" id="IPR004095">
    <property type="entry name" value="TGS"/>
</dbReference>
<dbReference type="InterPro" id="IPR007685">
    <property type="entry name" value="RelA_SpoT"/>
</dbReference>
<keyword evidence="8" id="KW-0808">Transferase</keyword>
<dbReference type="Gene3D" id="1.10.3210.10">
    <property type="entry name" value="Hypothetical protein af1432"/>
    <property type="match status" value="1"/>
</dbReference>
<dbReference type="GO" id="GO:0015969">
    <property type="term" value="P:guanosine tetraphosphate metabolic process"/>
    <property type="evidence" value="ECO:0007669"/>
    <property type="project" value="InterPro"/>
</dbReference>